<sequence length="230" mass="24163">MKTLTNKKPALLLMVISMFAILISSCKKDDDPAPIVYGDAKISVTNTASGSNAQDFYQGDTKLTTTAVAYTETSPYLTVKAGNSVLSFKNTGSTTNTASISVGLDTDASYTVFYYTNLAGTGLITGAGNDNIPPATGKVKVRFANFGAALNNTLNIGVTGGANLVTGLGFGNITNTYFTIDANLGLDFTVLNSGITVQIPSSNFVSGKIYTVWFDTNIATTAKFHVIQEN</sequence>
<protein>
    <submittedName>
        <fullName evidence="3">DUF4397 domain-containing protein</fullName>
    </submittedName>
</protein>
<reference evidence="3 4" key="1">
    <citation type="submission" date="2019-04" db="EMBL/GenBank/DDBJ databases">
        <title>Pedobacter sp. RP-3-22 sp. nov., isolated from Arctic soil.</title>
        <authorList>
            <person name="Dahal R.H."/>
            <person name="Kim D.-U."/>
        </authorList>
    </citation>
    <scope>NUCLEOTIDE SEQUENCE [LARGE SCALE GENOMIC DNA]</scope>
    <source>
        <strain evidence="3 4">RP-3-22</strain>
    </source>
</reference>
<feature type="chain" id="PRO_5020547273" evidence="1">
    <location>
        <begin position="30"/>
        <end position="230"/>
    </location>
</feature>
<dbReference type="InterPro" id="IPR025510">
    <property type="entry name" value="DUF4397"/>
</dbReference>
<dbReference type="AlphaFoldDB" id="A0A4U1CPP0"/>
<dbReference type="Pfam" id="PF14344">
    <property type="entry name" value="DUF4397"/>
    <property type="match status" value="1"/>
</dbReference>
<dbReference type="Proteomes" id="UP000309488">
    <property type="component" value="Unassembled WGS sequence"/>
</dbReference>
<evidence type="ECO:0000256" key="1">
    <source>
        <dbReference type="SAM" id="SignalP"/>
    </source>
</evidence>
<keyword evidence="1" id="KW-0732">Signal</keyword>
<organism evidence="3 4">
    <name type="scientific">Pedobacter polaris</name>
    <dbReference type="NCBI Taxonomy" id="2571273"/>
    <lineage>
        <taxon>Bacteria</taxon>
        <taxon>Pseudomonadati</taxon>
        <taxon>Bacteroidota</taxon>
        <taxon>Sphingobacteriia</taxon>
        <taxon>Sphingobacteriales</taxon>
        <taxon>Sphingobacteriaceae</taxon>
        <taxon>Pedobacter</taxon>
    </lineage>
</organism>
<name>A0A4U1CPP0_9SPHI</name>
<dbReference type="RefSeq" id="WP_136839603.1">
    <property type="nucleotide sequence ID" value="NZ_SWBR01000002.1"/>
</dbReference>
<evidence type="ECO:0000259" key="2">
    <source>
        <dbReference type="Pfam" id="PF14344"/>
    </source>
</evidence>
<gene>
    <name evidence="3" type="ORF">FA048_07405</name>
</gene>
<comment type="caution">
    <text evidence="3">The sequence shown here is derived from an EMBL/GenBank/DDBJ whole genome shotgun (WGS) entry which is preliminary data.</text>
</comment>
<dbReference type="EMBL" id="SWBR01000002">
    <property type="protein sequence ID" value="TKC10027.1"/>
    <property type="molecule type" value="Genomic_DNA"/>
</dbReference>
<evidence type="ECO:0000313" key="4">
    <source>
        <dbReference type="Proteomes" id="UP000309488"/>
    </source>
</evidence>
<keyword evidence="4" id="KW-1185">Reference proteome</keyword>
<accession>A0A4U1CPP0</accession>
<feature type="domain" description="DUF4397" evidence="2">
    <location>
        <begin position="40"/>
        <end position="147"/>
    </location>
</feature>
<dbReference type="OrthoDB" id="9792011at2"/>
<dbReference type="PROSITE" id="PS51257">
    <property type="entry name" value="PROKAR_LIPOPROTEIN"/>
    <property type="match status" value="1"/>
</dbReference>
<proteinExistence type="predicted"/>
<feature type="signal peptide" evidence="1">
    <location>
        <begin position="1"/>
        <end position="29"/>
    </location>
</feature>
<evidence type="ECO:0000313" key="3">
    <source>
        <dbReference type="EMBL" id="TKC10027.1"/>
    </source>
</evidence>